<feature type="transmembrane region" description="Helical" evidence="1">
    <location>
        <begin position="29"/>
        <end position="47"/>
    </location>
</feature>
<feature type="transmembrane region" description="Helical" evidence="1">
    <location>
        <begin position="7"/>
        <end position="23"/>
    </location>
</feature>
<evidence type="ECO:0000256" key="1">
    <source>
        <dbReference type="SAM" id="Phobius"/>
    </source>
</evidence>
<sequence length="65" mass="7668">MRGVVLGIRAGTAVVALGLWIIWMSRRVFPIWIVPAAVAVLIGRPVFEWFEWRVRTYERDRRNEE</sequence>
<organism evidence="2 3">
    <name type="scientific">Kocuria aegyptia</name>
    <dbReference type="NCBI Taxonomy" id="330943"/>
    <lineage>
        <taxon>Bacteria</taxon>
        <taxon>Bacillati</taxon>
        <taxon>Actinomycetota</taxon>
        <taxon>Actinomycetes</taxon>
        <taxon>Micrococcales</taxon>
        <taxon>Micrococcaceae</taxon>
        <taxon>Kocuria</taxon>
    </lineage>
</organism>
<accession>A0ABN2K991</accession>
<dbReference type="RefSeq" id="WP_344119689.1">
    <property type="nucleotide sequence ID" value="NZ_BAAAOA010000007.1"/>
</dbReference>
<keyword evidence="1" id="KW-1133">Transmembrane helix</keyword>
<keyword evidence="3" id="KW-1185">Reference proteome</keyword>
<gene>
    <name evidence="2" type="ORF">GCM10009767_05990</name>
</gene>
<dbReference type="Proteomes" id="UP001501204">
    <property type="component" value="Unassembled WGS sequence"/>
</dbReference>
<dbReference type="EMBL" id="BAAAOA010000007">
    <property type="protein sequence ID" value="GAA1749866.1"/>
    <property type="molecule type" value="Genomic_DNA"/>
</dbReference>
<evidence type="ECO:0000313" key="2">
    <source>
        <dbReference type="EMBL" id="GAA1749866.1"/>
    </source>
</evidence>
<name>A0ABN2K991_9MICC</name>
<reference evidence="2 3" key="1">
    <citation type="journal article" date="2019" name="Int. J. Syst. Evol. Microbiol.">
        <title>The Global Catalogue of Microorganisms (GCM) 10K type strain sequencing project: providing services to taxonomists for standard genome sequencing and annotation.</title>
        <authorList>
            <consortium name="The Broad Institute Genomics Platform"/>
            <consortium name="The Broad Institute Genome Sequencing Center for Infectious Disease"/>
            <person name="Wu L."/>
            <person name="Ma J."/>
        </authorList>
    </citation>
    <scope>NUCLEOTIDE SEQUENCE [LARGE SCALE GENOMIC DNA]</scope>
    <source>
        <strain evidence="2 3">JCM 14735</strain>
    </source>
</reference>
<proteinExistence type="predicted"/>
<evidence type="ECO:0000313" key="3">
    <source>
        <dbReference type="Proteomes" id="UP001501204"/>
    </source>
</evidence>
<keyword evidence="1" id="KW-0812">Transmembrane</keyword>
<evidence type="ECO:0008006" key="4">
    <source>
        <dbReference type="Google" id="ProtNLM"/>
    </source>
</evidence>
<keyword evidence="1" id="KW-0472">Membrane</keyword>
<comment type="caution">
    <text evidence="2">The sequence shown here is derived from an EMBL/GenBank/DDBJ whole genome shotgun (WGS) entry which is preliminary data.</text>
</comment>
<protein>
    <recommendedName>
        <fullName evidence="4">DUF3099 domain-containing protein</fullName>
    </recommendedName>
</protein>